<name>A0A8H3ILM8_9LECA</name>
<dbReference type="AlphaFoldDB" id="A0A8H3ILM8"/>
<protein>
    <submittedName>
        <fullName evidence="1">Uncharacterized protein</fullName>
    </submittedName>
</protein>
<gene>
    <name evidence="1" type="ORF">HETSPECPRED_005840</name>
</gene>
<evidence type="ECO:0000313" key="1">
    <source>
        <dbReference type="EMBL" id="CAF9925450.1"/>
    </source>
</evidence>
<reference evidence="1" key="1">
    <citation type="submission" date="2021-03" db="EMBL/GenBank/DDBJ databases">
        <authorList>
            <person name="Tagirdzhanova G."/>
        </authorList>
    </citation>
    <scope>NUCLEOTIDE SEQUENCE</scope>
</reference>
<evidence type="ECO:0000313" key="2">
    <source>
        <dbReference type="Proteomes" id="UP000664521"/>
    </source>
</evidence>
<dbReference type="EMBL" id="CAJPDS010000038">
    <property type="protein sequence ID" value="CAF9925450.1"/>
    <property type="molecule type" value="Genomic_DNA"/>
</dbReference>
<accession>A0A8H3ILM8</accession>
<organism evidence="1 2">
    <name type="scientific">Heterodermia speciosa</name>
    <dbReference type="NCBI Taxonomy" id="116794"/>
    <lineage>
        <taxon>Eukaryota</taxon>
        <taxon>Fungi</taxon>
        <taxon>Dikarya</taxon>
        <taxon>Ascomycota</taxon>
        <taxon>Pezizomycotina</taxon>
        <taxon>Lecanoromycetes</taxon>
        <taxon>OSLEUM clade</taxon>
        <taxon>Lecanoromycetidae</taxon>
        <taxon>Caliciales</taxon>
        <taxon>Physciaceae</taxon>
        <taxon>Heterodermia</taxon>
    </lineage>
</organism>
<dbReference type="Proteomes" id="UP000664521">
    <property type="component" value="Unassembled WGS sequence"/>
</dbReference>
<sequence length="147" mass="17170">MAPLYSCQQIPINANVKRKYLRQLKNKEVKWKNENRPAARFSYFHFVITLLRNQRDRTPGWEKFLAELPTGKPFATMGPYLRKSTLMTLARYAGDLDAENEAKILSVEDKELFDDGKGIEPHEEEEIVRRVLKAEDARLEELSEDEN</sequence>
<comment type="caution">
    <text evidence="1">The sequence shown here is derived from an EMBL/GenBank/DDBJ whole genome shotgun (WGS) entry which is preliminary data.</text>
</comment>
<proteinExistence type="predicted"/>
<dbReference type="OrthoDB" id="5386595at2759"/>
<keyword evidence="2" id="KW-1185">Reference proteome</keyword>